<keyword evidence="4" id="KW-1185">Reference proteome</keyword>
<proteinExistence type="inferred from homology"/>
<dbReference type="InterPro" id="IPR001753">
    <property type="entry name" value="Enoyl-CoA_hydra/iso"/>
</dbReference>
<protein>
    <submittedName>
        <fullName evidence="3">Crotonase/enoyl-CoA hydratase family protein</fullName>
    </submittedName>
</protein>
<evidence type="ECO:0000313" key="4">
    <source>
        <dbReference type="Proteomes" id="UP001254257"/>
    </source>
</evidence>
<dbReference type="Pfam" id="PF00378">
    <property type="entry name" value="ECH_1"/>
    <property type="match status" value="2"/>
</dbReference>
<organism evidence="3 4">
    <name type="scientific">Bosea rubneri</name>
    <dbReference type="NCBI Taxonomy" id="3075434"/>
    <lineage>
        <taxon>Bacteria</taxon>
        <taxon>Pseudomonadati</taxon>
        <taxon>Pseudomonadota</taxon>
        <taxon>Alphaproteobacteria</taxon>
        <taxon>Hyphomicrobiales</taxon>
        <taxon>Boseaceae</taxon>
        <taxon>Bosea</taxon>
    </lineage>
</organism>
<accession>A0ABU3S598</accession>
<evidence type="ECO:0000256" key="1">
    <source>
        <dbReference type="ARBA" id="ARBA00005254"/>
    </source>
</evidence>
<dbReference type="PANTHER" id="PTHR43802">
    <property type="entry name" value="ENOYL-COA HYDRATASE"/>
    <property type="match status" value="1"/>
</dbReference>
<reference evidence="3 4" key="1">
    <citation type="submission" date="2023-09" db="EMBL/GenBank/DDBJ databases">
        <title>Whole genome shotgun sequencing (WGS) of Bosea sp. ZW T0_25, isolated from stored onions (Allium cepa).</title>
        <authorList>
            <person name="Stoll D.A."/>
            <person name="Huch M."/>
        </authorList>
    </citation>
    <scope>NUCLEOTIDE SEQUENCE [LARGE SCALE GENOMIC DNA]</scope>
    <source>
        <strain evidence="3 4">ZW T0_25</strain>
    </source>
</reference>
<dbReference type="PANTHER" id="PTHR43802:SF1">
    <property type="entry name" value="IP11341P-RELATED"/>
    <property type="match status" value="1"/>
</dbReference>
<dbReference type="Gene3D" id="3.90.226.10">
    <property type="entry name" value="2-enoyl-CoA Hydratase, Chain A, domain 1"/>
    <property type="match status" value="1"/>
</dbReference>
<sequence length="270" mass="28545">MTVRIERQGKVATVIHSRPEARNAMDPDSAVALTEAFQELDADPATAAIVFWGEGGAFCAGWDLKYAQAFTDAGRFRSEIVDGLAFPEGDAPAPCGPMGPSRLEMNKPLIAAVEGPAVAGGMELALWCDVRIMAHDAYFGVYCRRWGIPLIDGGTVRLPRLVGQGRALEIIMTGRKVEAQEALRIGLCEQVVGRGQTRAAAEAMAQQIARFPQGAMLADRKNAIAGHGLPVREALAREWEGGVQTIATEGAAGAGRFAAGKGRGGDFGDI</sequence>
<dbReference type="SUPFAM" id="SSF52096">
    <property type="entry name" value="ClpP/crotonase"/>
    <property type="match status" value="1"/>
</dbReference>
<gene>
    <name evidence="3" type="ORF">RKE40_08685</name>
</gene>
<evidence type="ECO:0000256" key="2">
    <source>
        <dbReference type="RuleBase" id="RU003707"/>
    </source>
</evidence>
<dbReference type="Gene3D" id="1.10.287.2460">
    <property type="match status" value="1"/>
</dbReference>
<name>A0ABU3S598_9HYPH</name>
<dbReference type="InterPro" id="IPR018376">
    <property type="entry name" value="Enoyl-CoA_hyd/isom_CS"/>
</dbReference>
<comment type="similarity">
    <text evidence="1 2">Belongs to the enoyl-CoA hydratase/isomerase family.</text>
</comment>
<dbReference type="RefSeq" id="WP_316017835.1">
    <property type="nucleotide sequence ID" value="NZ_JAWDID010000009.1"/>
</dbReference>
<dbReference type="CDD" id="cd06558">
    <property type="entry name" value="crotonase-like"/>
    <property type="match status" value="1"/>
</dbReference>
<dbReference type="Proteomes" id="UP001254257">
    <property type="component" value="Unassembled WGS sequence"/>
</dbReference>
<comment type="caution">
    <text evidence="3">The sequence shown here is derived from an EMBL/GenBank/DDBJ whole genome shotgun (WGS) entry which is preliminary data.</text>
</comment>
<dbReference type="InterPro" id="IPR029045">
    <property type="entry name" value="ClpP/crotonase-like_dom_sf"/>
</dbReference>
<dbReference type="NCBIfam" id="NF006108">
    <property type="entry name" value="PRK08259.1"/>
    <property type="match status" value="1"/>
</dbReference>
<dbReference type="PROSITE" id="PS00166">
    <property type="entry name" value="ENOYL_COA_HYDRATASE"/>
    <property type="match status" value="1"/>
</dbReference>
<evidence type="ECO:0000313" key="3">
    <source>
        <dbReference type="EMBL" id="MDU0339955.1"/>
    </source>
</evidence>
<dbReference type="EMBL" id="JAWDID010000009">
    <property type="protein sequence ID" value="MDU0339955.1"/>
    <property type="molecule type" value="Genomic_DNA"/>
</dbReference>